<evidence type="ECO:0000259" key="2">
    <source>
        <dbReference type="PROSITE" id="PS50989"/>
    </source>
</evidence>
<dbReference type="InterPro" id="IPR034733">
    <property type="entry name" value="AcCoA_carboxyl_beta"/>
</dbReference>
<accession>A0ABS2R1I3</accession>
<comment type="caution">
    <text evidence="3">The sequence shown here is derived from an EMBL/GenBank/DDBJ whole genome shotgun (WGS) entry which is preliminary data.</text>
</comment>
<gene>
    <name evidence="3" type="ORF">JOC94_000455</name>
</gene>
<dbReference type="InterPro" id="IPR011762">
    <property type="entry name" value="COA_CT_N"/>
</dbReference>
<dbReference type="Proteomes" id="UP000823485">
    <property type="component" value="Unassembled WGS sequence"/>
</dbReference>
<proteinExistence type="predicted"/>
<protein>
    <submittedName>
        <fullName evidence="3">Acetyl-CoA carboxylase carboxyltransferase component</fullName>
    </submittedName>
</protein>
<keyword evidence="4" id="KW-1185">Reference proteome</keyword>
<dbReference type="InterPro" id="IPR045190">
    <property type="entry name" value="MCCB/AccD1-like"/>
</dbReference>
<sequence>MNREQNVMNEIERIRKGGPQRNHEKLKKMDKLFVRDRLRLYFGQDNIYYETGTFANVFEKELPNDGIITGAGKLDDRLIYFTASDFTVKAGSIGKKHGEKILRAQEAALKGKRPILYLIDSSGGRIDESNGYHVEKYSGGKIFYNHSIMSGRIPQIGVLYGPCFAGTAYMPVFCDFVVMVEEMAGMAIASPRMVQMATGQKVDVEELGGARMHAEKSGSVDFVVKTEEEAAETVKKLLSYLPDHFELAPERVAAKSPSRSPEEIDRIIPQEPNQAYDVKELIDCLVDGDSFLEVKKDYAKELVTGFARMDGRTIGIVANQPAVKGGAIFPESADKGAKFVWTCDAYNIPLLFLCDTPGFMVGTQVEQAGILRRGRNFIYASSVANVPKLCVVVRKAYGAGIYAMAGPAYEPDATIALPSAEIAIMGPEAAINAVYFNKIQSITDPKEKVEMVKMLRDEYRAEYDIFKLAGDLVIDELIMPRNLRKEISNRFELIGRKDFPLPTKKHSTILS</sequence>
<dbReference type="RefSeq" id="WP_205178291.1">
    <property type="nucleotide sequence ID" value="NZ_JAFBFH010000002.1"/>
</dbReference>
<dbReference type="InterPro" id="IPR011763">
    <property type="entry name" value="COA_CT_C"/>
</dbReference>
<evidence type="ECO:0000313" key="4">
    <source>
        <dbReference type="Proteomes" id="UP000823485"/>
    </source>
</evidence>
<dbReference type="Pfam" id="PF01039">
    <property type="entry name" value="Carboxyl_trans"/>
    <property type="match status" value="1"/>
</dbReference>
<dbReference type="PROSITE" id="PS50989">
    <property type="entry name" value="COA_CT_CTER"/>
    <property type="match status" value="1"/>
</dbReference>
<evidence type="ECO:0000313" key="3">
    <source>
        <dbReference type="EMBL" id="MBM7713487.1"/>
    </source>
</evidence>
<dbReference type="PANTHER" id="PTHR22855:SF13">
    <property type="entry name" value="METHYLCROTONOYL-COA CARBOXYLASE BETA CHAIN, MITOCHONDRIAL"/>
    <property type="match status" value="1"/>
</dbReference>
<dbReference type="InterPro" id="IPR029045">
    <property type="entry name" value="ClpP/crotonase-like_dom_sf"/>
</dbReference>
<feature type="domain" description="CoA carboxyltransferase N-terminal" evidence="1">
    <location>
        <begin position="1"/>
        <end position="253"/>
    </location>
</feature>
<dbReference type="SUPFAM" id="SSF52096">
    <property type="entry name" value="ClpP/crotonase"/>
    <property type="match status" value="2"/>
</dbReference>
<feature type="domain" description="CoA carboxyltransferase C-terminal" evidence="2">
    <location>
        <begin position="263"/>
        <end position="497"/>
    </location>
</feature>
<name>A0ABS2R1I3_9BACI</name>
<dbReference type="Gene3D" id="3.90.226.10">
    <property type="entry name" value="2-enoyl-CoA Hydratase, Chain A, domain 1"/>
    <property type="match status" value="2"/>
</dbReference>
<dbReference type="PROSITE" id="PS50980">
    <property type="entry name" value="COA_CT_NTER"/>
    <property type="match status" value="1"/>
</dbReference>
<organism evidence="3 4">
    <name type="scientific">Siminovitchia thermophila</name>
    <dbReference type="NCBI Taxonomy" id="1245522"/>
    <lineage>
        <taxon>Bacteria</taxon>
        <taxon>Bacillati</taxon>
        <taxon>Bacillota</taxon>
        <taxon>Bacilli</taxon>
        <taxon>Bacillales</taxon>
        <taxon>Bacillaceae</taxon>
        <taxon>Siminovitchia</taxon>
    </lineage>
</organism>
<evidence type="ECO:0000259" key="1">
    <source>
        <dbReference type="PROSITE" id="PS50980"/>
    </source>
</evidence>
<dbReference type="PANTHER" id="PTHR22855">
    <property type="entry name" value="ACETYL, PROPIONYL, PYRUVATE, AND GLUTACONYL CARBOXYLASE-RELATED"/>
    <property type="match status" value="1"/>
</dbReference>
<dbReference type="EMBL" id="JAFBFH010000002">
    <property type="protein sequence ID" value="MBM7713487.1"/>
    <property type="molecule type" value="Genomic_DNA"/>
</dbReference>
<reference evidence="3 4" key="1">
    <citation type="submission" date="2021-01" db="EMBL/GenBank/DDBJ databases">
        <title>Genomic Encyclopedia of Type Strains, Phase IV (KMG-IV): sequencing the most valuable type-strain genomes for metagenomic binning, comparative biology and taxonomic classification.</title>
        <authorList>
            <person name="Goeker M."/>
        </authorList>
    </citation>
    <scope>NUCLEOTIDE SEQUENCE [LARGE SCALE GENOMIC DNA]</scope>
    <source>
        <strain evidence="3 4">DSM 105453</strain>
    </source>
</reference>